<proteinExistence type="predicted"/>
<reference evidence="1" key="1">
    <citation type="submission" date="2006-01" db="EMBL/GenBank/DDBJ databases">
        <authorList>
            <person name="Lindblad-Toh K."/>
            <person name="Mauceli E."/>
            <person name="Grabherr M."/>
            <person name="Chang J.L."/>
            <person name="Lander E.S."/>
        </authorList>
    </citation>
    <scope>NUCLEOTIDE SEQUENCE [LARGE SCALE GENOMIC DNA]</scope>
</reference>
<reference evidence="1" key="2">
    <citation type="submission" date="2024-04" db="UniProtKB">
        <authorList>
            <consortium name="Ensembl"/>
        </authorList>
    </citation>
    <scope>IDENTIFICATION</scope>
</reference>
<organism evidence="1">
    <name type="scientific">Gasterosteus aculeatus</name>
    <name type="common">Three-spined stickleback</name>
    <dbReference type="NCBI Taxonomy" id="69293"/>
    <lineage>
        <taxon>Eukaryota</taxon>
        <taxon>Metazoa</taxon>
        <taxon>Chordata</taxon>
        <taxon>Craniata</taxon>
        <taxon>Vertebrata</taxon>
        <taxon>Euteleostomi</taxon>
        <taxon>Actinopterygii</taxon>
        <taxon>Neopterygii</taxon>
        <taxon>Teleostei</taxon>
        <taxon>Neoteleostei</taxon>
        <taxon>Acanthomorphata</taxon>
        <taxon>Eupercaria</taxon>
        <taxon>Perciformes</taxon>
        <taxon>Cottioidei</taxon>
        <taxon>Gasterosteales</taxon>
        <taxon>Gasterosteidae</taxon>
        <taxon>Gasterosteus</taxon>
    </lineage>
</organism>
<name>G3NNQ3_GASAC</name>
<dbReference type="InParanoid" id="G3NNQ3"/>
<accession>G3NNQ3</accession>
<dbReference type="Bgee" id="ENSGACG00000005267">
    <property type="expression patterns" value="Expressed in telencephalon and 8 other cell types or tissues"/>
</dbReference>
<evidence type="ECO:0000313" key="1">
    <source>
        <dbReference type="Ensembl" id="ENSGACP00000006967.1"/>
    </source>
</evidence>
<sequence>MYFQPDMFSKERISILCSMLCYVMARAPHLLYCPVKCEIFLYVKLSPNSSQQYRVIKCTLLLLFINHSLLTLLPGLY</sequence>
<protein>
    <submittedName>
        <fullName evidence="1">Uncharacterized protein</fullName>
    </submittedName>
</protein>
<dbReference type="AlphaFoldDB" id="G3NNQ3"/>
<dbReference type="Ensembl" id="ENSGACT00000006985.1">
    <property type="protein sequence ID" value="ENSGACP00000006967.1"/>
    <property type="gene ID" value="ENSGACG00000005267.1"/>
</dbReference>